<protein>
    <recommendedName>
        <fullName evidence="3">MarR family transcriptional regulator</fullName>
    </recommendedName>
</protein>
<accession>A0A8I0TNZ6</accession>
<evidence type="ECO:0008006" key="3">
    <source>
        <dbReference type="Google" id="ProtNLM"/>
    </source>
</evidence>
<evidence type="ECO:0000313" key="1">
    <source>
        <dbReference type="EMBL" id="MBE1594802.1"/>
    </source>
</evidence>
<proteinExistence type="predicted"/>
<comment type="caution">
    <text evidence="1">The sequence shown here is derived from an EMBL/GenBank/DDBJ whole genome shotgun (WGS) entry which is preliminary data.</text>
</comment>
<dbReference type="EMBL" id="JADBGF010000001">
    <property type="protein sequence ID" value="MBE1594802.1"/>
    <property type="molecule type" value="Genomic_DNA"/>
</dbReference>
<dbReference type="Proteomes" id="UP000629287">
    <property type="component" value="Unassembled WGS sequence"/>
</dbReference>
<keyword evidence="2" id="KW-1185">Reference proteome</keyword>
<gene>
    <name evidence="1" type="ORF">H4687_000931</name>
</gene>
<dbReference type="AlphaFoldDB" id="A0A8I0TNZ6"/>
<organism evidence="1 2">
    <name type="scientific">Streptomyces stelliscabiei</name>
    <dbReference type="NCBI Taxonomy" id="146820"/>
    <lineage>
        <taxon>Bacteria</taxon>
        <taxon>Bacillati</taxon>
        <taxon>Actinomycetota</taxon>
        <taxon>Actinomycetes</taxon>
        <taxon>Kitasatosporales</taxon>
        <taxon>Streptomycetaceae</taxon>
        <taxon>Streptomyces</taxon>
    </lineage>
</organism>
<sequence>MPEGWFEEDIAGFADNLQRFDTSIERLHGKAWPRPEPGAGAG</sequence>
<evidence type="ECO:0000313" key="2">
    <source>
        <dbReference type="Proteomes" id="UP000629287"/>
    </source>
</evidence>
<dbReference type="RefSeq" id="WP_264086497.1">
    <property type="nucleotide sequence ID" value="NZ_JADBGF010000001.1"/>
</dbReference>
<reference evidence="1 2" key="1">
    <citation type="submission" date="2020-10" db="EMBL/GenBank/DDBJ databases">
        <title>Sequencing the genomes of 1000 actinobacteria strains.</title>
        <authorList>
            <person name="Klenk H.-P."/>
        </authorList>
    </citation>
    <scope>NUCLEOTIDE SEQUENCE [LARGE SCALE GENOMIC DNA]</scope>
    <source>
        <strain evidence="1 2">DSM 41803</strain>
    </source>
</reference>
<dbReference type="GeneID" id="86833858"/>
<name>A0A8I0TNZ6_9ACTN</name>